<evidence type="ECO:0000313" key="3">
    <source>
        <dbReference type="Proteomes" id="UP000223913"/>
    </source>
</evidence>
<keyword evidence="1" id="KW-0472">Membrane</keyword>
<reference evidence="2 3" key="1">
    <citation type="submission" date="2017-10" db="EMBL/GenBank/DDBJ databases">
        <title>The draft genome sequence of Lewinella nigricans NBRC 102662.</title>
        <authorList>
            <person name="Wang K."/>
        </authorList>
    </citation>
    <scope>NUCLEOTIDE SEQUENCE [LARGE SCALE GENOMIC DNA]</scope>
    <source>
        <strain evidence="2 3">NBRC 102662</strain>
    </source>
</reference>
<dbReference type="RefSeq" id="WP_099150150.1">
    <property type="nucleotide sequence ID" value="NZ_PDUD01000018.1"/>
</dbReference>
<gene>
    <name evidence="2" type="ORF">CRP01_11315</name>
</gene>
<dbReference type="AlphaFoldDB" id="A0A2D0NCS2"/>
<sequence>MDPVSAIANAVGQVFGPIFSRKRRGDVPDWLSPKDFQVEDNTPVIILGAGSLILIIIIIAIMFKK</sequence>
<name>A0A2D0NCS2_FLAN2</name>
<feature type="transmembrane region" description="Helical" evidence="1">
    <location>
        <begin position="44"/>
        <end position="63"/>
    </location>
</feature>
<keyword evidence="3" id="KW-1185">Reference proteome</keyword>
<evidence type="ECO:0000313" key="2">
    <source>
        <dbReference type="EMBL" id="PHN06166.1"/>
    </source>
</evidence>
<keyword evidence="1" id="KW-1133">Transmembrane helix</keyword>
<dbReference type="Proteomes" id="UP000223913">
    <property type="component" value="Unassembled WGS sequence"/>
</dbReference>
<proteinExistence type="predicted"/>
<organism evidence="2 3">
    <name type="scientific">Flavilitoribacter nigricans (strain ATCC 23147 / DSM 23189 / NBRC 102662 / NCIMB 1420 / SS-2)</name>
    <name type="common">Lewinella nigricans</name>
    <dbReference type="NCBI Taxonomy" id="1122177"/>
    <lineage>
        <taxon>Bacteria</taxon>
        <taxon>Pseudomonadati</taxon>
        <taxon>Bacteroidota</taxon>
        <taxon>Saprospiria</taxon>
        <taxon>Saprospirales</taxon>
        <taxon>Lewinellaceae</taxon>
        <taxon>Flavilitoribacter</taxon>
    </lineage>
</organism>
<protein>
    <submittedName>
        <fullName evidence="2">Uncharacterized protein</fullName>
    </submittedName>
</protein>
<comment type="caution">
    <text evidence="2">The sequence shown here is derived from an EMBL/GenBank/DDBJ whole genome shotgun (WGS) entry which is preliminary data.</text>
</comment>
<dbReference type="EMBL" id="PDUD01000018">
    <property type="protein sequence ID" value="PHN06166.1"/>
    <property type="molecule type" value="Genomic_DNA"/>
</dbReference>
<accession>A0A2D0NCS2</accession>
<evidence type="ECO:0000256" key="1">
    <source>
        <dbReference type="SAM" id="Phobius"/>
    </source>
</evidence>
<dbReference type="OrthoDB" id="9989230at2"/>
<keyword evidence="1" id="KW-0812">Transmembrane</keyword>